<feature type="domain" description="Methyltransferase" evidence="3">
    <location>
        <begin position="41"/>
        <end position="135"/>
    </location>
</feature>
<evidence type="ECO:0000259" key="3">
    <source>
        <dbReference type="Pfam" id="PF13649"/>
    </source>
</evidence>
<dbReference type="InterPro" id="IPR041698">
    <property type="entry name" value="Methyltransf_25"/>
</dbReference>
<dbReference type="InterPro" id="IPR051052">
    <property type="entry name" value="Diverse_substrate_MTase"/>
</dbReference>
<evidence type="ECO:0000313" key="5">
    <source>
        <dbReference type="Proteomes" id="UP000027345"/>
    </source>
</evidence>
<dbReference type="PANTHER" id="PTHR44942">
    <property type="entry name" value="METHYLTRANSF_11 DOMAIN-CONTAINING PROTEIN"/>
    <property type="match status" value="1"/>
</dbReference>
<organism evidence="4 5">
    <name type="scientific">Amycolatopsis rifamycinica</name>
    <dbReference type="NCBI Taxonomy" id="287986"/>
    <lineage>
        <taxon>Bacteria</taxon>
        <taxon>Bacillati</taxon>
        <taxon>Actinomycetota</taxon>
        <taxon>Actinomycetes</taxon>
        <taxon>Pseudonocardiales</taxon>
        <taxon>Pseudonocardiaceae</taxon>
        <taxon>Amycolatopsis</taxon>
    </lineage>
</organism>
<dbReference type="STRING" id="287986.DV20_16275"/>
<dbReference type="AlphaFoldDB" id="A0A066U2V5"/>
<proteinExistence type="predicted"/>
<accession>A0A066U2V5</accession>
<sequence>MTTSAFGGEVSEYYQRFRRGYPPEVADELTRTFTLTRDDVVFDLGCGTGQLTRALAPRVGAVLGMDPEPAMLAQARQATAEPNVGWLLGADSDVGALTAALGPGRLAAVTVAQALHWMDHERLFAAVRPLLRPGGGVAVVTNGEPLWLQDTAWSTALREVASAYLGTPLHRTCGTDDASQERYAKALAAAGYAVDSTVVEYSAPLSVEEIAGGLFSAMSPEQLPGPDARPAFIERIRAAVTPHGPLRERVRVRLLTGTR</sequence>
<reference evidence="4 5" key="1">
    <citation type="submission" date="2014-05" db="EMBL/GenBank/DDBJ databases">
        <title>Draft genome sequence of Amycolatopsis rifamycinica DSM 46095.</title>
        <authorList>
            <person name="Lal R."/>
            <person name="Saxena A."/>
            <person name="Kumari R."/>
            <person name="Mukherjee U."/>
            <person name="Singh P."/>
            <person name="Sangwan N."/>
            <person name="Mahato N.K."/>
        </authorList>
    </citation>
    <scope>NUCLEOTIDE SEQUENCE [LARGE SCALE GENOMIC DNA]</scope>
    <source>
        <strain evidence="4 5">DSM 46095</strain>
    </source>
</reference>
<keyword evidence="2 4" id="KW-0808">Transferase</keyword>
<dbReference type="InterPro" id="IPR029063">
    <property type="entry name" value="SAM-dependent_MTases_sf"/>
</dbReference>
<dbReference type="OrthoDB" id="9797252at2"/>
<dbReference type="eggNOG" id="COG2226">
    <property type="taxonomic scope" value="Bacteria"/>
</dbReference>
<name>A0A066U2V5_9PSEU</name>
<gene>
    <name evidence="4" type="ORF">DV20_16275</name>
</gene>
<comment type="caution">
    <text evidence="4">The sequence shown here is derived from an EMBL/GenBank/DDBJ whole genome shotgun (WGS) entry which is preliminary data.</text>
</comment>
<dbReference type="GO" id="GO:0008168">
    <property type="term" value="F:methyltransferase activity"/>
    <property type="evidence" value="ECO:0007669"/>
    <property type="project" value="UniProtKB-KW"/>
</dbReference>
<dbReference type="Proteomes" id="UP000027345">
    <property type="component" value="Unassembled WGS sequence"/>
</dbReference>
<dbReference type="EMBL" id="JMQI01000028">
    <property type="protein sequence ID" value="KDN21440.1"/>
    <property type="molecule type" value="Genomic_DNA"/>
</dbReference>
<dbReference type="PANTHER" id="PTHR44942:SF4">
    <property type="entry name" value="METHYLTRANSFERASE TYPE 11 DOMAIN-CONTAINING PROTEIN"/>
    <property type="match status" value="1"/>
</dbReference>
<dbReference type="SUPFAM" id="SSF53335">
    <property type="entry name" value="S-adenosyl-L-methionine-dependent methyltransferases"/>
    <property type="match status" value="1"/>
</dbReference>
<dbReference type="Pfam" id="PF13649">
    <property type="entry name" value="Methyltransf_25"/>
    <property type="match status" value="1"/>
</dbReference>
<dbReference type="RefSeq" id="WP_043780833.1">
    <property type="nucleotide sequence ID" value="NZ_JMQI01000028.1"/>
</dbReference>
<evidence type="ECO:0000256" key="2">
    <source>
        <dbReference type="ARBA" id="ARBA00022679"/>
    </source>
</evidence>
<protein>
    <submittedName>
        <fullName evidence="4">Methyltransferase</fullName>
    </submittedName>
</protein>
<keyword evidence="5" id="KW-1185">Reference proteome</keyword>
<keyword evidence="1 4" id="KW-0489">Methyltransferase</keyword>
<dbReference type="Gene3D" id="3.40.50.150">
    <property type="entry name" value="Vaccinia Virus protein VP39"/>
    <property type="match status" value="1"/>
</dbReference>
<evidence type="ECO:0000313" key="4">
    <source>
        <dbReference type="EMBL" id="KDN21440.1"/>
    </source>
</evidence>
<dbReference type="GO" id="GO:0032259">
    <property type="term" value="P:methylation"/>
    <property type="evidence" value="ECO:0007669"/>
    <property type="project" value="UniProtKB-KW"/>
</dbReference>
<dbReference type="CDD" id="cd02440">
    <property type="entry name" value="AdoMet_MTases"/>
    <property type="match status" value="1"/>
</dbReference>
<evidence type="ECO:0000256" key="1">
    <source>
        <dbReference type="ARBA" id="ARBA00022603"/>
    </source>
</evidence>